<accession>A0A6C0H0U3</accession>
<sequence>MPAELFILFIAPNSEMMLKETDKSLPSITVKSTLDNDDIKTELEKYLSDNKLKDLIKYEYKNFKICDQTSKSIILKVSDDEKEKINNLKTYKFFKTSEIKDNTNTTLQDFFKDSQYSTKKDGNPLDKCIKDAPEPPKPSSSSDTETIIYKFYRPIFPLRLRPVPEPFFSFLTFPNNPIYPTLSPYVVSPFVSPYSSPRINRPYNTFQRDSSPIVDRRFEKKRTSPVVPRSSLMMPRIHQSSRVKNGGDYYEKYMKYKEKYIQLKNQLK</sequence>
<feature type="compositionally biased region" description="Basic and acidic residues" evidence="1">
    <location>
        <begin position="118"/>
        <end position="134"/>
    </location>
</feature>
<dbReference type="AlphaFoldDB" id="A0A6C0H0U3"/>
<organism evidence="2">
    <name type="scientific">viral metagenome</name>
    <dbReference type="NCBI Taxonomy" id="1070528"/>
    <lineage>
        <taxon>unclassified sequences</taxon>
        <taxon>metagenomes</taxon>
        <taxon>organismal metagenomes</taxon>
    </lineage>
</organism>
<evidence type="ECO:0000256" key="1">
    <source>
        <dbReference type="SAM" id="MobiDB-lite"/>
    </source>
</evidence>
<protein>
    <submittedName>
        <fullName evidence="2">Uncharacterized protein</fullName>
    </submittedName>
</protein>
<evidence type="ECO:0000313" key="2">
    <source>
        <dbReference type="EMBL" id="QHT74000.1"/>
    </source>
</evidence>
<reference evidence="2" key="1">
    <citation type="journal article" date="2020" name="Nature">
        <title>Giant virus diversity and host interactions through global metagenomics.</title>
        <authorList>
            <person name="Schulz F."/>
            <person name="Roux S."/>
            <person name="Paez-Espino D."/>
            <person name="Jungbluth S."/>
            <person name="Walsh D.A."/>
            <person name="Denef V.J."/>
            <person name="McMahon K.D."/>
            <person name="Konstantinidis K.T."/>
            <person name="Eloe-Fadrosh E.A."/>
            <person name="Kyrpides N.C."/>
            <person name="Woyke T."/>
        </authorList>
    </citation>
    <scope>NUCLEOTIDE SEQUENCE</scope>
    <source>
        <strain evidence="2">GVMAG-M-3300023179-4</strain>
    </source>
</reference>
<proteinExistence type="predicted"/>
<name>A0A6C0H0U3_9ZZZZ</name>
<feature type="region of interest" description="Disordered" evidence="1">
    <location>
        <begin position="118"/>
        <end position="143"/>
    </location>
</feature>
<dbReference type="EMBL" id="MN739835">
    <property type="protein sequence ID" value="QHT74000.1"/>
    <property type="molecule type" value="Genomic_DNA"/>
</dbReference>